<dbReference type="NCBIfam" id="TIGR04409">
    <property type="entry name" value="LptC_YrbK"/>
    <property type="match status" value="1"/>
</dbReference>
<accession>A0A7W8AJH0</accession>
<keyword evidence="2" id="KW-1185">Reference proteome</keyword>
<dbReference type="Proteomes" id="UP000531231">
    <property type="component" value="Unassembled WGS sequence"/>
</dbReference>
<dbReference type="GO" id="GO:0005886">
    <property type="term" value="C:plasma membrane"/>
    <property type="evidence" value="ECO:0007669"/>
    <property type="project" value="InterPro"/>
</dbReference>
<evidence type="ECO:0000313" key="2">
    <source>
        <dbReference type="Proteomes" id="UP000531231"/>
    </source>
</evidence>
<name>A0A7W8AJH0_9HYPH</name>
<organism evidence="1 2">
    <name type="scientific">Pseudochrobactrum saccharolyticum</name>
    <dbReference type="NCBI Taxonomy" id="354352"/>
    <lineage>
        <taxon>Bacteria</taxon>
        <taxon>Pseudomonadati</taxon>
        <taxon>Pseudomonadota</taxon>
        <taxon>Alphaproteobacteria</taxon>
        <taxon>Hyphomicrobiales</taxon>
        <taxon>Brucellaceae</taxon>
        <taxon>Pseudochrobactrum</taxon>
    </lineage>
</organism>
<dbReference type="InterPro" id="IPR010664">
    <property type="entry name" value="LipoPS_assembly_LptC-rel"/>
</dbReference>
<dbReference type="EMBL" id="JACHIL010000001">
    <property type="protein sequence ID" value="MBB5090188.1"/>
    <property type="molecule type" value="Genomic_DNA"/>
</dbReference>
<dbReference type="GO" id="GO:0015221">
    <property type="term" value="F:lipopolysaccharide transmembrane transporter activity"/>
    <property type="evidence" value="ECO:0007669"/>
    <property type="project" value="InterPro"/>
</dbReference>
<dbReference type="AlphaFoldDB" id="A0A7W8AJH0"/>
<comment type="caution">
    <text evidence="1">The sequence shown here is derived from an EMBL/GenBank/DDBJ whole genome shotgun (WGS) entry which is preliminary data.</text>
</comment>
<dbReference type="InterPro" id="IPR026265">
    <property type="entry name" value="LptC"/>
</dbReference>
<sequence length="196" mass="21006">MRVRVLKTALPVVALGVAAVFSWYTFLATPPSPVKVELDPSESGKLVMTGPQLKGYTKDKRPFSMVAERAVQDAKQNGVVALEGIKAQLPVGDKDSAEIDAASGVYDSNNGHLQFDNAFTVKTTDGMEAKLGSANVNVSSGEMSTDKPVDIRTKNAHIRANKMLIKENGKVMVFDDQVQLTIEPVKETVSAAKKGS</sequence>
<gene>
    <name evidence="1" type="ORF">HNQ68_000700</name>
</gene>
<proteinExistence type="predicted"/>
<reference evidence="1 2" key="1">
    <citation type="submission" date="2020-08" db="EMBL/GenBank/DDBJ databases">
        <title>Genomic Encyclopedia of Type Strains, Phase IV (KMG-IV): sequencing the most valuable type-strain genomes for metagenomic binning, comparative biology and taxonomic classification.</title>
        <authorList>
            <person name="Goeker M."/>
        </authorList>
    </citation>
    <scope>NUCLEOTIDE SEQUENCE [LARGE SCALE GENOMIC DNA]</scope>
    <source>
        <strain evidence="1 2">DSM 25620</strain>
    </source>
</reference>
<protein>
    <submittedName>
        <fullName evidence="1">Lipopolysaccharide export system protein LptC</fullName>
    </submittedName>
</protein>
<dbReference type="Pfam" id="PF06835">
    <property type="entry name" value="LptC"/>
    <property type="match status" value="1"/>
</dbReference>
<evidence type="ECO:0000313" key="1">
    <source>
        <dbReference type="EMBL" id="MBB5090188.1"/>
    </source>
</evidence>
<dbReference type="Gene3D" id="2.60.450.10">
    <property type="entry name" value="Lipopolysaccharide (LPS) transport protein A like domain"/>
    <property type="match status" value="1"/>
</dbReference>